<evidence type="ECO:0000313" key="8">
    <source>
        <dbReference type="EMBL" id="XBH14575.1"/>
    </source>
</evidence>
<dbReference type="PANTHER" id="PTHR30404:SF0">
    <property type="entry name" value="N-ACETYLMURAMOYL-L-ALANINE AMIDASE AMIC"/>
    <property type="match status" value="1"/>
</dbReference>
<dbReference type="Gene3D" id="3.40.630.40">
    <property type="entry name" value="Zn-dependent exopeptidases"/>
    <property type="match status" value="1"/>
</dbReference>
<dbReference type="PANTHER" id="PTHR30404">
    <property type="entry name" value="N-ACETYLMURAMOYL-L-ALANINE AMIDASE"/>
    <property type="match status" value="1"/>
</dbReference>
<reference evidence="7" key="1">
    <citation type="submission" date="2023-03" db="EMBL/GenBank/DDBJ databases">
        <title>Edaphobacter sp.</title>
        <authorList>
            <person name="Huber K.J."/>
            <person name="Papendorf J."/>
            <person name="Pilke C."/>
            <person name="Bunk B."/>
            <person name="Sproeer C."/>
            <person name="Pester M."/>
        </authorList>
    </citation>
    <scope>NUCLEOTIDE SEQUENCE</scope>
    <source>
        <strain evidence="7">DSM 109919</strain>
        <strain evidence="8">DSM 109920</strain>
    </source>
</reference>
<dbReference type="SUPFAM" id="SSF53187">
    <property type="entry name" value="Zn-dependent exopeptidases"/>
    <property type="match status" value="1"/>
</dbReference>
<dbReference type="RefSeq" id="WP_348268633.1">
    <property type="nucleotide sequence ID" value="NZ_CP121194.1"/>
</dbReference>
<evidence type="ECO:0000256" key="1">
    <source>
        <dbReference type="ARBA" id="ARBA00001561"/>
    </source>
</evidence>
<dbReference type="EMBL" id="CP121194">
    <property type="protein sequence ID" value="XBH11146.1"/>
    <property type="molecule type" value="Genomic_DNA"/>
</dbReference>
<feature type="signal peptide" evidence="5">
    <location>
        <begin position="1"/>
        <end position="23"/>
    </location>
</feature>
<feature type="region of interest" description="Disordered" evidence="4">
    <location>
        <begin position="23"/>
        <end position="44"/>
    </location>
</feature>
<evidence type="ECO:0000256" key="5">
    <source>
        <dbReference type="SAM" id="SignalP"/>
    </source>
</evidence>
<comment type="catalytic activity">
    <reaction evidence="1">
        <text>Hydrolyzes the link between N-acetylmuramoyl residues and L-amino acid residues in certain cell-wall glycopeptides.</text>
        <dbReference type="EC" id="3.5.1.28"/>
    </reaction>
</comment>
<accession>A0AAU7D2L8</accession>
<dbReference type="Pfam" id="PF01520">
    <property type="entry name" value="Amidase_3"/>
    <property type="match status" value="1"/>
</dbReference>
<dbReference type="GO" id="GO:0009253">
    <property type="term" value="P:peptidoglycan catabolic process"/>
    <property type="evidence" value="ECO:0007669"/>
    <property type="project" value="InterPro"/>
</dbReference>
<keyword evidence="3" id="KW-0378">Hydrolase</keyword>
<organism evidence="7">
    <name type="scientific">Edaphobacter paludis</name>
    <dbReference type="NCBI Taxonomy" id="3035702"/>
    <lineage>
        <taxon>Bacteria</taxon>
        <taxon>Pseudomonadati</taxon>
        <taxon>Acidobacteriota</taxon>
        <taxon>Terriglobia</taxon>
        <taxon>Terriglobales</taxon>
        <taxon>Acidobacteriaceae</taxon>
        <taxon>Edaphobacter</taxon>
    </lineage>
</organism>
<protein>
    <recommendedName>
        <fullName evidence="2">N-acetylmuramoyl-L-alanine amidase</fullName>
        <ecNumber evidence="2">3.5.1.28</ecNumber>
    </recommendedName>
</protein>
<evidence type="ECO:0000313" key="7">
    <source>
        <dbReference type="EMBL" id="XBH11146.1"/>
    </source>
</evidence>
<dbReference type="KEGG" id="epl:P4G45_05300"/>
<dbReference type="EC" id="3.5.1.28" evidence="2"/>
<dbReference type="EMBL" id="CP121195">
    <property type="protein sequence ID" value="XBH14575.1"/>
    <property type="molecule type" value="Genomic_DNA"/>
</dbReference>
<proteinExistence type="predicted"/>
<feature type="domain" description="MurNAc-LAA" evidence="6">
    <location>
        <begin position="52"/>
        <end position="237"/>
    </location>
</feature>
<feature type="chain" id="PRO_5043288507" description="N-acetylmuramoyl-L-alanine amidase" evidence="5">
    <location>
        <begin position="24"/>
        <end position="250"/>
    </location>
</feature>
<evidence type="ECO:0000259" key="6">
    <source>
        <dbReference type="Pfam" id="PF01520"/>
    </source>
</evidence>
<name>A0AAU7D2L8_9BACT</name>
<gene>
    <name evidence="7" type="ORF">P4G45_05300</name>
    <name evidence="8" type="ORF">P8936_05270</name>
</gene>
<accession>A0AAU7DAA8</accession>
<feature type="compositionally biased region" description="Pro residues" evidence="4">
    <location>
        <begin position="25"/>
        <end position="34"/>
    </location>
</feature>
<dbReference type="AlphaFoldDB" id="A0AAU7D2L8"/>
<evidence type="ECO:0000256" key="4">
    <source>
        <dbReference type="SAM" id="MobiDB-lite"/>
    </source>
</evidence>
<dbReference type="GO" id="GO:0030288">
    <property type="term" value="C:outer membrane-bounded periplasmic space"/>
    <property type="evidence" value="ECO:0007669"/>
    <property type="project" value="TreeGrafter"/>
</dbReference>
<sequence>MTPPRKQLAAAILLTLGSLASLAQTPPPVQPNPQTPQIAPAAPQPRPTRTLILLDPAHGGPDSGAHLPNNLLEKDITLAFNNRLRALLSGANFAVISTRTSDPGTTFTTDQRAEIANHDHPAVCLVLHATSSGSGIHIFTSALTPPAQPPRILRWNTAQASFVPESRTLANEIGVALLNAKLPVLLGHATVPPLDNLTCPAIAVELAPLTNTTATSTPVSDANYQQHAAEAIVTALTKWRAENTADGAAQ</sequence>
<dbReference type="GO" id="GO:0008745">
    <property type="term" value="F:N-acetylmuramoyl-L-alanine amidase activity"/>
    <property type="evidence" value="ECO:0007669"/>
    <property type="project" value="UniProtKB-EC"/>
</dbReference>
<evidence type="ECO:0000256" key="2">
    <source>
        <dbReference type="ARBA" id="ARBA00011901"/>
    </source>
</evidence>
<dbReference type="CDD" id="cd02696">
    <property type="entry name" value="MurNAc-LAA"/>
    <property type="match status" value="1"/>
</dbReference>
<dbReference type="InterPro" id="IPR002508">
    <property type="entry name" value="MurNAc-LAA_cat"/>
</dbReference>
<keyword evidence="5" id="KW-0732">Signal</keyword>
<dbReference type="InterPro" id="IPR050695">
    <property type="entry name" value="N-acetylmuramoyl_amidase_3"/>
</dbReference>
<evidence type="ECO:0000256" key="3">
    <source>
        <dbReference type="ARBA" id="ARBA00022801"/>
    </source>
</evidence>